<proteinExistence type="predicted"/>
<comment type="caution">
    <text evidence="2">The sequence shown here is derived from an EMBL/GenBank/DDBJ whole genome shotgun (WGS) entry which is preliminary data.</text>
</comment>
<evidence type="ECO:0000313" key="3">
    <source>
        <dbReference type="Proteomes" id="UP000195386"/>
    </source>
</evidence>
<accession>A0A1Y3YS05</accession>
<dbReference type="Proteomes" id="UP000195386">
    <property type="component" value="Unassembled WGS sequence"/>
</dbReference>
<feature type="coiled-coil region" evidence="1">
    <location>
        <begin position="966"/>
        <end position="1004"/>
    </location>
</feature>
<evidence type="ECO:0000313" key="2">
    <source>
        <dbReference type="EMBL" id="OUO00497.1"/>
    </source>
</evidence>
<reference evidence="3" key="1">
    <citation type="submission" date="2017-04" db="EMBL/GenBank/DDBJ databases">
        <title>Function of individual gut microbiota members based on whole genome sequencing of pure cultures obtained from chicken caecum.</title>
        <authorList>
            <person name="Medvecky M."/>
            <person name="Cejkova D."/>
            <person name="Polansky O."/>
            <person name="Karasova D."/>
            <person name="Kubasova T."/>
            <person name="Cizek A."/>
            <person name="Rychlik I."/>
        </authorList>
    </citation>
    <scope>NUCLEOTIDE SEQUENCE [LARGE SCALE GENOMIC DNA]</scope>
    <source>
        <strain evidence="3">An43</strain>
    </source>
</reference>
<sequence length="1174" mass="131174">MANEFVITDLVDKKAVQQLKELRLEFDSTKGAYVALAKELAQGVKTDPKTFDELSQKARNYTSLLEKLNKTQENMASIQARQLTVLRQVSQQLNSMSSLQKLNLLFEQFAKNIKNASDMLAGLSSTSNQVASAQDNAAKSTQTASSTISQASTQLQAANMNYASIIDTVQAYDSEVTKLTADTIANKEAMKQILADIKALEKSYKDGNITLSEYTRQSALLKQRHTELMAQNQQYSALIKNHSTAIISASGSYYEMNAAMLELQKRYKALSEADRESSIGKNLITQANALNDKLKDIDAKFGNYQRNVGNYASSWNGLSVQTQQLLRELPSLTVSFNQFFLAISNNLPMFADELKRASEEFKSLKAQGKDAVPVWKQLLGSLFSWRSALVIGITLLSAYGNEIADWISSLFKGKKVLDGIASAETELANAKRKGISDSIKERAELDLLYKASQDNSRLMKERIAAIDELQRKYPAYFGNMSKEEILAGKASDTYIKLSKSIIEVATAKAKMTEIENLSTRALDLSMKAAGKLMEIRKAEAETDYVDPFSGEIIKSADRVANLKKEYEGLTEELRNVYSAQMAISRSIKITDYIGGDDKAYEEQKRKAEEYAEYIKRITEDLSKSRIELIADGREREIAEINKEYEGKIKEIKGNSEKETELRKNLEILKNKAIAEVNNKYDKELLEIEKTNLENRLASIGESSNEELNKRLNIQIQLNNMMRDAEIKDAERNGEDVVAIRMKYMQRENSLIVRTLQERIGLIEASTDRIVDRQETSSLEEANIVKKQYAEGEISKEDYEKKLYDIGVKYSKARLQALIKEVESEMSLLDPADEKYQDLEDRLANLQAQIDGISYDDANKKREEWADKFKEGLSEMNSAARDSLGEIAGIFEGLSDIIADVAENGKLSFEALLKSVGKIVDGITSLMTDIYDARIENIEKEQDANDEAYDKEIERIEALEENGAISKEEAELRKRAAEDKTAAKNEELEKKKAALQEKQARWDKANSIVQAGIATALAITKALPNLVLAALVGAMGAAQVAIIAAQSIPKYAKGTKDHPGGLAIVGDGGKKEGIVTDNGLFITPDKPTLVDIPAHAQVIPDLSYIYDRRGLASDYGLLEQRLKNMREEGVVVNVSNDYSRLEKKMESNTKQLQSIGRMMKKANQRADYNWISNRV</sequence>
<organism evidence="2 3">
    <name type="scientific">Bacteroides clarus</name>
    <dbReference type="NCBI Taxonomy" id="626929"/>
    <lineage>
        <taxon>Bacteria</taxon>
        <taxon>Pseudomonadati</taxon>
        <taxon>Bacteroidota</taxon>
        <taxon>Bacteroidia</taxon>
        <taxon>Bacteroidales</taxon>
        <taxon>Bacteroidaceae</taxon>
        <taxon>Bacteroides</taxon>
    </lineage>
</organism>
<feature type="coiled-coil region" evidence="1">
    <location>
        <begin position="828"/>
        <end position="855"/>
    </location>
</feature>
<keyword evidence="1" id="KW-0175">Coiled coil</keyword>
<feature type="coiled-coil region" evidence="1">
    <location>
        <begin position="51"/>
        <end position="81"/>
    </location>
</feature>
<evidence type="ECO:0000256" key="1">
    <source>
        <dbReference type="SAM" id="Coils"/>
    </source>
</evidence>
<feature type="coiled-coil region" evidence="1">
    <location>
        <begin position="552"/>
        <end position="620"/>
    </location>
</feature>
<gene>
    <name evidence="2" type="ORF">B5F97_12235</name>
</gene>
<evidence type="ECO:0008006" key="4">
    <source>
        <dbReference type="Google" id="ProtNLM"/>
    </source>
</evidence>
<dbReference type="RefSeq" id="WP_087426456.1">
    <property type="nucleotide sequence ID" value="NZ_NFII01000011.1"/>
</dbReference>
<name>A0A1Y3YS05_9BACE</name>
<dbReference type="EMBL" id="NFII01000011">
    <property type="protein sequence ID" value="OUO00497.1"/>
    <property type="molecule type" value="Genomic_DNA"/>
</dbReference>
<protein>
    <recommendedName>
        <fullName evidence="4">Phage tail tape measure protein</fullName>
    </recommendedName>
</protein>
<feature type="coiled-coil region" evidence="1">
    <location>
        <begin position="673"/>
        <end position="702"/>
    </location>
</feature>
<dbReference type="AlphaFoldDB" id="A0A1Y3YS05"/>